<sequence>MALPKDLVLALAGTYTLLNTTTRAPNGTLLANVAYGAAPIGLLTYTLEGYMSATIAASEPEFRPDNLTFPFQASQSDEDWALVGKHTLGYAGPYTFVEGSTNSSGTVVHGPLTVGNVPSWVGSNQTRNYTVFSAPGEPVLINIFSARTDGTIGELWWQKLLDLVGLP</sequence>
<dbReference type="InterPro" id="IPR024311">
    <property type="entry name" value="Lipocalin-like"/>
</dbReference>
<evidence type="ECO:0000259" key="1">
    <source>
        <dbReference type="Pfam" id="PF13924"/>
    </source>
</evidence>
<comment type="caution">
    <text evidence="2">The sequence shown here is derived from an EMBL/GenBank/DDBJ whole genome shotgun (WGS) entry which is preliminary data.</text>
</comment>
<dbReference type="EMBL" id="JAPEVB010000001">
    <property type="protein sequence ID" value="KAJ4397881.1"/>
    <property type="molecule type" value="Genomic_DNA"/>
</dbReference>
<dbReference type="AlphaFoldDB" id="A0A9W9D3C4"/>
<proteinExistence type="predicted"/>
<feature type="domain" description="Lipocalin-like" evidence="1">
    <location>
        <begin position="13"/>
        <end position="159"/>
    </location>
</feature>
<name>A0A9W9D3C4_9PEZI</name>
<dbReference type="Pfam" id="PF13924">
    <property type="entry name" value="Lipocalin_5"/>
    <property type="match status" value="1"/>
</dbReference>
<gene>
    <name evidence="2" type="ORF">N0V93_002118</name>
</gene>
<organism evidence="2 3">
    <name type="scientific">Gnomoniopsis smithogilvyi</name>
    <dbReference type="NCBI Taxonomy" id="1191159"/>
    <lineage>
        <taxon>Eukaryota</taxon>
        <taxon>Fungi</taxon>
        <taxon>Dikarya</taxon>
        <taxon>Ascomycota</taxon>
        <taxon>Pezizomycotina</taxon>
        <taxon>Sordariomycetes</taxon>
        <taxon>Sordariomycetidae</taxon>
        <taxon>Diaporthales</taxon>
        <taxon>Gnomoniaceae</taxon>
        <taxon>Gnomoniopsis</taxon>
    </lineage>
</organism>
<dbReference type="Proteomes" id="UP001140453">
    <property type="component" value="Unassembled WGS sequence"/>
</dbReference>
<evidence type="ECO:0000313" key="3">
    <source>
        <dbReference type="Proteomes" id="UP001140453"/>
    </source>
</evidence>
<protein>
    <recommendedName>
        <fullName evidence="1">Lipocalin-like domain-containing protein</fullName>
    </recommendedName>
</protein>
<keyword evidence="3" id="KW-1185">Reference proteome</keyword>
<dbReference type="OrthoDB" id="3904217at2759"/>
<evidence type="ECO:0000313" key="2">
    <source>
        <dbReference type="EMBL" id="KAJ4397881.1"/>
    </source>
</evidence>
<reference evidence="2" key="1">
    <citation type="submission" date="2022-10" db="EMBL/GenBank/DDBJ databases">
        <title>Tapping the CABI collections for fungal endophytes: first genome assemblies for Collariella, Neodidymelliopsis, Ascochyta clinopodiicola, Didymella pomorum, Didymosphaeria variabile, Neocosmospora piperis and Neocucurbitaria cava.</title>
        <authorList>
            <person name="Hill R."/>
        </authorList>
    </citation>
    <scope>NUCLEOTIDE SEQUENCE</scope>
    <source>
        <strain evidence="2">IMI 355082</strain>
    </source>
</reference>
<accession>A0A9W9D3C4</accession>